<dbReference type="EMBL" id="MLAK01001012">
    <property type="protein sequence ID" value="OHS99303.1"/>
    <property type="molecule type" value="Genomic_DNA"/>
</dbReference>
<proteinExistence type="predicted"/>
<evidence type="ECO:0000313" key="2">
    <source>
        <dbReference type="EMBL" id="OHS99303.1"/>
    </source>
</evidence>
<dbReference type="RefSeq" id="XP_068352440.1">
    <property type="nucleotide sequence ID" value="XM_068509577.1"/>
</dbReference>
<feature type="transmembrane region" description="Helical" evidence="1">
    <location>
        <begin position="50"/>
        <end position="76"/>
    </location>
</feature>
<sequence length="231" mass="26553">MSDIIHEIARRPTTKYILILYGIASLYFIIYDYSDIAYFHPALIFTRRWYTIIMAPLVCNSPLIALISALNIGYIGMKIELKIGSEKYLYSIIIGYLLTIACSYLLYLIPFLPQFLTPFFLGPGPVVSFMSILYFIQQRYESFTILSFSFPSAVYVFFVFVLHITASGGYVAVHIIAMTVAYFFPVIFPGYVKWPVNNAQNMEHRNGYYVKKPTMKKRMGKWAGNGHSLNE</sequence>
<feature type="transmembrane region" description="Helical" evidence="1">
    <location>
        <begin position="115"/>
        <end position="136"/>
    </location>
</feature>
<protein>
    <recommendedName>
        <fullName evidence="4">Peptidase S54 rhomboid domain-containing protein</fullName>
    </recommendedName>
</protein>
<dbReference type="GeneID" id="94844281"/>
<feature type="transmembrane region" description="Helical" evidence="1">
    <location>
        <begin position="170"/>
        <end position="192"/>
    </location>
</feature>
<keyword evidence="1" id="KW-0472">Membrane</keyword>
<keyword evidence="3" id="KW-1185">Reference proteome</keyword>
<keyword evidence="1" id="KW-0812">Transmembrane</keyword>
<comment type="caution">
    <text evidence="2">The sequence shown here is derived from an EMBL/GenBank/DDBJ whole genome shotgun (WGS) entry which is preliminary data.</text>
</comment>
<evidence type="ECO:0008006" key="4">
    <source>
        <dbReference type="Google" id="ProtNLM"/>
    </source>
</evidence>
<reference evidence="2" key="1">
    <citation type="submission" date="2016-10" db="EMBL/GenBank/DDBJ databases">
        <authorList>
            <person name="Benchimol M."/>
            <person name="Almeida L.G."/>
            <person name="Vasconcelos A.T."/>
            <person name="Perreira-Neves A."/>
            <person name="Rosa I.A."/>
            <person name="Tasca T."/>
            <person name="Bogo M.R."/>
            <person name="de Souza W."/>
        </authorList>
    </citation>
    <scope>NUCLEOTIDE SEQUENCE [LARGE SCALE GENOMIC DNA]</scope>
    <source>
        <strain evidence="2">K</strain>
    </source>
</reference>
<evidence type="ECO:0000313" key="3">
    <source>
        <dbReference type="Proteomes" id="UP000179807"/>
    </source>
</evidence>
<organism evidence="2 3">
    <name type="scientific">Tritrichomonas foetus</name>
    <dbReference type="NCBI Taxonomy" id="1144522"/>
    <lineage>
        <taxon>Eukaryota</taxon>
        <taxon>Metamonada</taxon>
        <taxon>Parabasalia</taxon>
        <taxon>Tritrichomonadida</taxon>
        <taxon>Tritrichomonadidae</taxon>
        <taxon>Tritrichomonas</taxon>
    </lineage>
</organism>
<gene>
    <name evidence="2" type="ORF">TRFO_34274</name>
</gene>
<evidence type="ECO:0000256" key="1">
    <source>
        <dbReference type="SAM" id="Phobius"/>
    </source>
</evidence>
<keyword evidence="1" id="KW-1133">Transmembrane helix</keyword>
<dbReference type="Proteomes" id="UP000179807">
    <property type="component" value="Unassembled WGS sequence"/>
</dbReference>
<feature type="transmembrane region" description="Helical" evidence="1">
    <location>
        <begin position="143"/>
        <end position="164"/>
    </location>
</feature>
<name>A0A1J4JLM3_9EUKA</name>
<dbReference type="AlphaFoldDB" id="A0A1J4JLM3"/>
<dbReference type="VEuPathDB" id="TrichDB:TRFO_34274"/>
<feature type="transmembrane region" description="Helical" evidence="1">
    <location>
        <begin position="12"/>
        <end position="30"/>
    </location>
</feature>
<feature type="transmembrane region" description="Helical" evidence="1">
    <location>
        <begin position="88"/>
        <end position="109"/>
    </location>
</feature>
<accession>A0A1J4JLM3</accession>